<dbReference type="PROSITE" id="PS50071">
    <property type="entry name" value="HOMEOBOX_2"/>
    <property type="match status" value="1"/>
</dbReference>
<dbReference type="PROSITE" id="PS00027">
    <property type="entry name" value="HOMEOBOX_1"/>
    <property type="match status" value="1"/>
</dbReference>
<dbReference type="EMBL" id="SWLE01000005">
    <property type="protein sequence ID" value="TNM99450.1"/>
    <property type="molecule type" value="Genomic_DNA"/>
</dbReference>
<dbReference type="InterPro" id="IPR020479">
    <property type="entry name" value="HD_metazoa"/>
</dbReference>
<dbReference type="Proteomes" id="UP000516260">
    <property type="component" value="Chromosome 13"/>
</dbReference>
<reference evidence="14 15" key="1">
    <citation type="submission" date="2019-04" db="EMBL/GenBank/DDBJ databases">
        <title>The sequence and de novo assembly of Takifugu bimaculatus genome using PacBio and Hi-C technologies.</title>
        <authorList>
            <person name="Xu P."/>
            <person name="Liu B."/>
            <person name="Zhou Z."/>
        </authorList>
    </citation>
    <scope>NUCLEOTIDE SEQUENCE [LARGE SCALE GENOMIC DNA]</scope>
    <source>
        <strain evidence="14">TB-2018</strain>
        <tissue evidence="14">Muscle</tissue>
    </source>
</reference>
<feature type="domain" description="Homeobox" evidence="13">
    <location>
        <begin position="209"/>
        <end position="269"/>
    </location>
</feature>
<evidence type="ECO:0000313" key="14">
    <source>
        <dbReference type="EMBL" id="TNM99450.1"/>
    </source>
</evidence>
<evidence type="ECO:0000256" key="2">
    <source>
        <dbReference type="ARBA" id="ARBA00004123"/>
    </source>
</evidence>
<feature type="compositionally biased region" description="Basic and acidic residues" evidence="12">
    <location>
        <begin position="169"/>
        <end position="181"/>
    </location>
</feature>
<dbReference type="Pfam" id="PF00046">
    <property type="entry name" value="Homeodomain"/>
    <property type="match status" value="1"/>
</dbReference>
<evidence type="ECO:0000256" key="11">
    <source>
        <dbReference type="RuleBase" id="RU000682"/>
    </source>
</evidence>
<dbReference type="GO" id="GO:0000978">
    <property type="term" value="F:RNA polymerase II cis-regulatory region sequence-specific DNA binding"/>
    <property type="evidence" value="ECO:0007669"/>
    <property type="project" value="TreeGrafter"/>
</dbReference>
<dbReference type="SUPFAM" id="SSF46689">
    <property type="entry name" value="Homeodomain-like"/>
    <property type="match status" value="1"/>
</dbReference>
<keyword evidence="7 10" id="KW-0371">Homeobox</keyword>
<dbReference type="InterPro" id="IPR017970">
    <property type="entry name" value="Homeobox_CS"/>
</dbReference>
<comment type="subcellular location">
    <subcellularLocation>
        <location evidence="2 10 11">Nucleus</location>
    </subcellularLocation>
</comment>
<gene>
    <name evidence="14" type="ORF">fugu_012483</name>
</gene>
<dbReference type="InterPro" id="IPR009057">
    <property type="entry name" value="Homeodomain-like_sf"/>
</dbReference>
<dbReference type="SMART" id="SM00389">
    <property type="entry name" value="HOX"/>
    <property type="match status" value="1"/>
</dbReference>
<keyword evidence="5" id="KW-0805">Transcription regulation</keyword>
<dbReference type="PANTHER" id="PTHR46092">
    <property type="entry name" value="HOMEOBOX PROTEIN HOX-A11-RELATED"/>
    <property type="match status" value="1"/>
</dbReference>
<keyword evidence="4" id="KW-0217">Developmental protein</keyword>
<feature type="region of interest" description="Disordered" evidence="12">
    <location>
        <begin position="1"/>
        <end position="21"/>
    </location>
</feature>
<dbReference type="GO" id="GO:0005654">
    <property type="term" value="C:nucleoplasm"/>
    <property type="evidence" value="ECO:0007669"/>
    <property type="project" value="UniProtKB-ARBA"/>
</dbReference>
<comment type="function">
    <text evidence="1">Sequence-specific transcription factor which is part of a developmental regulatory system that provides cells with specific positional identities on the anterior-posterior axis.</text>
</comment>
<evidence type="ECO:0000259" key="13">
    <source>
        <dbReference type="PROSITE" id="PS50071"/>
    </source>
</evidence>
<feature type="region of interest" description="Disordered" evidence="12">
    <location>
        <begin position="152"/>
        <end position="217"/>
    </location>
</feature>
<keyword evidence="8" id="KW-0804">Transcription</keyword>
<evidence type="ECO:0000256" key="3">
    <source>
        <dbReference type="ARBA" id="ARBA00006317"/>
    </source>
</evidence>
<evidence type="ECO:0000256" key="7">
    <source>
        <dbReference type="ARBA" id="ARBA00023155"/>
    </source>
</evidence>
<evidence type="ECO:0000256" key="1">
    <source>
        <dbReference type="ARBA" id="ARBA00003263"/>
    </source>
</evidence>
<dbReference type="GO" id="GO:0000981">
    <property type="term" value="F:DNA-binding transcription factor activity, RNA polymerase II-specific"/>
    <property type="evidence" value="ECO:0007669"/>
    <property type="project" value="InterPro"/>
</dbReference>
<evidence type="ECO:0000256" key="4">
    <source>
        <dbReference type="ARBA" id="ARBA00022473"/>
    </source>
</evidence>
<sequence length="283" mass="32794">MFSSSFSYPSKTSPLTSPFLAEHSSASGRRLEHRSLCDHEPRHQYRPPWEWNPYPTNGPIASPTCFDFPQDHQGLPSPSGVIFNPSDRFLYAPSGPHFQRGFPAEPRALLGRYSAFGSDSQLFFHDGRNRVLPPGFDQFFDYAAEGMQVKERITPGIRPGQVDPAEWLRSPDGESSEERAGTDSVEAPEEKEDAHSSGGCGESQAQKPCTRRKKRCPYSKQQIRELEREFLFNIYINKDRRMQLSHLLRLTDRQVKIWFQNRRMKEKKLKREMLQYYTAYHQF</sequence>
<evidence type="ECO:0000256" key="10">
    <source>
        <dbReference type="PROSITE-ProRule" id="PRU00108"/>
    </source>
</evidence>
<protein>
    <recommendedName>
        <fullName evidence="13">Homeobox domain-containing protein</fullName>
    </recommendedName>
</protein>
<evidence type="ECO:0000313" key="15">
    <source>
        <dbReference type="Proteomes" id="UP000516260"/>
    </source>
</evidence>
<dbReference type="PRINTS" id="PR00024">
    <property type="entry name" value="HOMEOBOX"/>
</dbReference>
<feature type="DNA-binding region" description="Homeobox" evidence="10">
    <location>
        <begin position="211"/>
        <end position="270"/>
    </location>
</feature>
<dbReference type="InterPro" id="IPR001356">
    <property type="entry name" value="HD"/>
</dbReference>
<evidence type="ECO:0000256" key="8">
    <source>
        <dbReference type="ARBA" id="ARBA00023163"/>
    </source>
</evidence>
<accession>A0A4Z2C5J7</accession>
<name>A0A4Z2C5J7_9TELE</name>
<organism evidence="14 15">
    <name type="scientific">Takifugu bimaculatus</name>
    <dbReference type="NCBI Taxonomy" id="433685"/>
    <lineage>
        <taxon>Eukaryota</taxon>
        <taxon>Metazoa</taxon>
        <taxon>Chordata</taxon>
        <taxon>Craniata</taxon>
        <taxon>Vertebrata</taxon>
        <taxon>Euteleostomi</taxon>
        <taxon>Actinopterygii</taxon>
        <taxon>Neopterygii</taxon>
        <taxon>Teleostei</taxon>
        <taxon>Neoteleostei</taxon>
        <taxon>Acanthomorphata</taxon>
        <taxon>Eupercaria</taxon>
        <taxon>Tetraodontiformes</taxon>
        <taxon>Tetradontoidea</taxon>
        <taxon>Tetraodontidae</taxon>
        <taxon>Takifugu</taxon>
    </lineage>
</organism>
<evidence type="ECO:0000256" key="9">
    <source>
        <dbReference type="ARBA" id="ARBA00023242"/>
    </source>
</evidence>
<feature type="compositionally biased region" description="Low complexity" evidence="12">
    <location>
        <begin position="1"/>
        <end position="14"/>
    </location>
</feature>
<proteinExistence type="inferred from homology"/>
<evidence type="ECO:0000256" key="12">
    <source>
        <dbReference type="SAM" id="MobiDB-lite"/>
    </source>
</evidence>
<evidence type="ECO:0000256" key="6">
    <source>
        <dbReference type="ARBA" id="ARBA00023125"/>
    </source>
</evidence>
<comment type="caution">
    <text evidence="14">The sequence shown here is derived from an EMBL/GenBank/DDBJ whole genome shotgun (WGS) entry which is preliminary data.</text>
</comment>
<keyword evidence="9 10" id="KW-0539">Nucleus</keyword>
<keyword evidence="15" id="KW-1185">Reference proteome</keyword>
<comment type="similarity">
    <text evidence="3">Belongs to the Abd-B homeobox family.</text>
</comment>
<dbReference type="FunFam" id="1.10.10.60:FF:000166">
    <property type="entry name" value="homeobox protein Hox-C11"/>
    <property type="match status" value="1"/>
</dbReference>
<evidence type="ECO:0000256" key="5">
    <source>
        <dbReference type="ARBA" id="ARBA00023015"/>
    </source>
</evidence>
<dbReference type="AlphaFoldDB" id="A0A4Z2C5J7"/>
<dbReference type="CDD" id="cd00086">
    <property type="entry name" value="homeodomain"/>
    <property type="match status" value="1"/>
</dbReference>
<dbReference type="Gene3D" id="1.10.10.60">
    <property type="entry name" value="Homeodomain-like"/>
    <property type="match status" value="1"/>
</dbReference>
<keyword evidence="6 10" id="KW-0238">DNA-binding</keyword>